<dbReference type="Gene3D" id="3.40.50.300">
    <property type="entry name" value="P-loop containing nucleotide triphosphate hydrolases"/>
    <property type="match status" value="1"/>
</dbReference>
<evidence type="ECO:0000256" key="5">
    <source>
        <dbReference type="ARBA" id="ARBA00023125"/>
    </source>
</evidence>
<sequence length="1334" mass="146151">MDEGDFEEELEVLRELENGGGDMQATQQSDGDLFRSRPSRGGTSALFFEDDSGDEGDRGPAPHGAMDGLVSEGHRMRSDFQSSPPTFTSPSFRADQPMPIPSDWSIVNARKRPTHAREASPSGGSAASEPADAGTASRAGAPALVQSARSAPSFVHITSALDASRSRHHAALDLAESELDMPDFPRSQETGVSLEDAAKRLCGSSDSENVDADRPVKPMRLSLSFDDSQMPSQPVSLSQSLPTAANRESLIRASSVHDVDVSMTFVDNEADSQSARLLESNHDAEMGACSKRIRLGVGQHADAAGACHTAPLAGLDPQRPLRVADLDRGFGILHHTDPQASHDSAGLRSSTAEHSAGALFADDATGRSLTQRDAALSSRAASSRLHRHLLDPYMDDFDDLEAQFRAEAAEAQAEAEAAEYAQDPHAPVPLEPQQLGHNAGLPATVAPPVASSAIETAAVQIERPSDIVRHHVPSAAVRAARREAAEMARAAVSGMTTLPETAAALAAEALAAAATGAHLLGIDANPPASRGMALSKPSLAERDYRVQPTYSQGFKHGLVAAVSSLGTPVFFPKRPSLLSSNAVDAFDAAAAATKSAVERRSSGLLSIPIHRLMKEVEAKRLQDQMDREILAQRQRQLRKQALEESTSDDSAQAEKLWVDKYAPRMYVDLVGDERLNRQVLTWVKQWDYCVFKKPVKRTFEAFNQSRFRKKLLFEGAKVVLEAPPDPLHRPERRILLLAGPPGLGKTTLAHVVARHAGYNVVEINASDDRTGEALKNKLLGAIECQPVMGGKLPNLVIIDEIDGASSGGGDQAFVNTLVRLAESKESRSTQSEAPELTAGSVSQGDKKPKKKAKQLMRPIICICNDQFAPVLRALRSVAQVLVFRPPPFQALARRLFEICRWEGLRADMRAMMTLCEMTQGDMRSSMNTLQFMHGKTGHLTKEMLLDFDVGNKDFARSLFQVWQTLFSAPLSKDLKRLEFHVRGANSKSSLREVGTDRFVERIVPILEHTGEYSKILQGCFENYLKSHRVETMWSKAADSPRFNQTFNALHLCDAIERSIMRHQHFELMAYQPYAIVSFHRLYATPQPMELEFPRADHQAFVMQREAAGVMRTFAHGVVAHARMAWPSQLPMRLELVPFLLLALSPNFRPVNMQLIKPAERAELDRLVTLMLAFGLHFAPQKDAGHQQSYELDPPIHALLLQSKLERTINDASSAIKSLVAQEVDLARVRLRDTSSRRMSQPGTESSKTGGSRELIATEAPSSPLSQHAIKDDLPARDFFGRPIAAPERKEDQASSAPGLEDKGRRLRSKVRVVFKFNEGFSNAVRTPCYMRDFL</sequence>
<proteinExistence type="inferred from homology"/>
<evidence type="ECO:0000256" key="6">
    <source>
        <dbReference type="ARBA" id="ARBA00023242"/>
    </source>
</evidence>
<dbReference type="Proteomes" id="UP001527925">
    <property type="component" value="Unassembled WGS sequence"/>
</dbReference>
<keyword evidence="3" id="KW-0547">Nucleotide-binding</keyword>
<name>A0ABR4NF15_9FUNG</name>
<dbReference type="EMBL" id="JADGIZ020000007">
    <property type="protein sequence ID" value="KAL2918127.1"/>
    <property type="molecule type" value="Genomic_DNA"/>
</dbReference>
<accession>A0ABR4NF15</accession>
<comment type="subcellular location">
    <subcellularLocation>
        <location evidence="1">Nucleus</location>
    </subcellularLocation>
</comment>
<organism evidence="11 12">
    <name type="scientific">Polyrhizophydium stewartii</name>
    <dbReference type="NCBI Taxonomy" id="2732419"/>
    <lineage>
        <taxon>Eukaryota</taxon>
        <taxon>Fungi</taxon>
        <taxon>Fungi incertae sedis</taxon>
        <taxon>Chytridiomycota</taxon>
        <taxon>Chytridiomycota incertae sedis</taxon>
        <taxon>Chytridiomycetes</taxon>
        <taxon>Rhizophydiales</taxon>
        <taxon>Rhizophydiales incertae sedis</taxon>
        <taxon>Polyrhizophydium</taxon>
    </lineage>
</organism>
<feature type="compositionally biased region" description="Polar residues" evidence="9">
    <location>
        <begin position="1236"/>
        <end position="1249"/>
    </location>
</feature>
<dbReference type="InterPro" id="IPR003593">
    <property type="entry name" value="AAA+_ATPase"/>
</dbReference>
<evidence type="ECO:0000256" key="7">
    <source>
        <dbReference type="ARBA" id="ARBA00023306"/>
    </source>
</evidence>
<evidence type="ECO:0000259" key="10">
    <source>
        <dbReference type="SMART" id="SM00382"/>
    </source>
</evidence>
<dbReference type="CDD" id="cd00009">
    <property type="entry name" value="AAA"/>
    <property type="match status" value="1"/>
</dbReference>
<comment type="caution">
    <text evidence="11">The sequence shown here is derived from an EMBL/GenBank/DDBJ whole genome shotgun (WGS) entry which is preliminary data.</text>
</comment>
<feature type="compositionally biased region" description="Low complexity" evidence="9">
    <location>
        <begin position="82"/>
        <end position="92"/>
    </location>
</feature>
<dbReference type="Gene3D" id="1.10.8.60">
    <property type="match status" value="1"/>
</dbReference>
<dbReference type="InterPro" id="IPR027417">
    <property type="entry name" value="P-loop_NTPase"/>
</dbReference>
<evidence type="ECO:0000256" key="8">
    <source>
        <dbReference type="ARBA" id="ARBA00043975"/>
    </source>
</evidence>
<feature type="domain" description="AAA+ ATPase" evidence="10">
    <location>
        <begin position="731"/>
        <end position="888"/>
    </location>
</feature>
<feature type="compositionally biased region" description="Low complexity" evidence="9">
    <location>
        <begin position="119"/>
        <end position="131"/>
    </location>
</feature>
<reference evidence="11 12" key="1">
    <citation type="submission" date="2023-09" db="EMBL/GenBank/DDBJ databases">
        <title>Pangenome analysis of Batrachochytrium dendrobatidis and related Chytrids.</title>
        <authorList>
            <person name="Yacoub M.N."/>
            <person name="Stajich J.E."/>
            <person name="James T.Y."/>
        </authorList>
    </citation>
    <scope>NUCLEOTIDE SEQUENCE [LARGE SCALE GENOMIC DNA]</scope>
    <source>
        <strain evidence="11 12">JEL0888</strain>
    </source>
</reference>
<evidence type="ECO:0000256" key="3">
    <source>
        <dbReference type="ARBA" id="ARBA00022741"/>
    </source>
</evidence>
<dbReference type="InterPro" id="IPR003959">
    <property type="entry name" value="ATPase_AAA_core"/>
</dbReference>
<keyword evidence="12" id="KW-1185">Reference proteome</keyword>
<feature type="region of interest" description="Disordered" evidence="9">
    <location>
        <begin position="1231"/>
        <end position="1253"/>
    </location>
</feature>
<keyword evidence="5" id="KW-0238">DNA-binding</keyword>
<gene>
    <name evidence="11" type="primary">ctf18</name>
    <name evidence="11" type="ORF">HK105_202054</name>
</gene>
<dbReference type="PANTHER" id="PTHR46765:SF1">
    <property type="entry name" value="P-LOOP CONTAINING NUCLEOSIDE TRIPHOSPHATE HYDROLASES SUPERFAMILY PROTEIN"/>
    <property type="match status" value="1"/>
</dbReference>
<protein>
    <submittedName>
        <fullName evidence="11">Chromosome transmission fidelity protein 18</fullName>
    </submittedName>
</protein>
<dbReference type="CDD" id="cd18140">
    <property type="entry name" value="HLD_clamp_RFC"/>
    <property type="match status" value="1"/>
</dbReference>
<evidence type="ECO:0000256" key="1">
    <source>
        <dbReference type="ARBA" id="ARBA00004123"/>
    </source>
</evidence>
<feature type="region of interest" description="Disordered" evidence="9">
    <location>
        <begin position="1283"/>
        <end position="1302"/>
    </location>
</feature>
<keyword evidence="2" id="KW-0235">DNA replication</keyword>
<feature type="region of interest" description="Disordered" evidence="9">
    <location>
        <begin position="14"/>
        <end position="150"/>
    </location>
</feature>
<evidence type="ECO:0000313" key="12">
    <source>
        <dbReference type="Proteomes" id="UP001527925"/>
    </source>
</evidence>
<feature type="region of interest" description="Disordered" evidence="9">
    <location>
        <begin position="825"/>
        <end position="849"/>
    </location>
</feature>
<evidence type="ECO:0000313" key="11">
    <source>
        <dbReference type="EMBL" id="KAL2918127.1"/>
    </source>
</evidence>
<evidence type="ECO:0000256" key="2">
    <source>
        <dbReference type="ARBA" id="ARBA00022705"/>
    </source>
</evidence>
<keyword evidence="6" id="KW-0539">Nucleus</keyword>
<dbReference type="InterPro" id="IPR053016">
    <property type="entry name" value="CTF18-RFC_complex"/>
</dbReference>
<keyword evidence="4" id="KW-0067">ATP-binding</keyword>
<dbReference type="InterPro" id="IPR047854">
    <property type="entry name" value="RFC_lid"/>
</dbReference>
<dbReference type="Pfam" id="PF00004">
    <property type="entry name" value="AAA"/>
    <property type="match status" value="1"/>
</dbReference>
<evidence type="ECO:0000256" key="9">
    <source>
        <dbReference type="SAM" id="MobiDB-lite"/>
    </source>
</evidence>
<comment type="similarity">
    <text evidence="8">Belongs to the activator 1 small subunits family. CTF18 subfamily.</text>
</comment>
<evidence type="ECO:0000256" key="4">
    <source>
        <dbReference type="ARBA" id="ARBA00022840"/>
    </source>
</evidence>
<dbReference type="SUPFAM" id="SSF52540">
    <property type="entry name" value="P-loop containing nucleoside triphosphate hydrolases"/>
    <property type="match status" value="1"/>
</dbReference>
<dbReference type="SMART" id="SM00382">
    <property type="entry name" value="AAA"/>
    <property type="match status" value="1"/>
</dbReference>
<keyword evidence="7" id="KW-0131">Cell cycle</keyword>
<dbReference type="PANTHER" id="PTHR46765">
    <property type="entry name" value="P-LOOP CONTAINING NUCLEOSIDE TRIPHOSPHATE HYDROLASES SUPERFAMILY PROTEIN"/>
    <property type="match status" value="1"/>
</dbReference>